<dbReference type="Gramene" id="TVU34565">
    <property type="protein sequence ID" value="TVU34565"/>
    <property type="gene ID" value="EJB05_16401"/>
</dbReference>
<evidence type="ECO:0000256" key="5">
    <source>
        <dbReference type="ARBA" id="ARBA00023136"/>
    </source>
</evidence>
<keyword evidence="5 6" id="KW-0472">Membrane</keyword>
<comment type="subcellular location">
    <subcellularLocation>
        <location evidence="1">Membrane</location>
        <topology evidence="1">Multi-pass membrane protein</topology>
    </subcellularLocation>
</comment>
<feature type="transmembrane region" description="Helical" evidence="6">
    <location>
        <begin position="199"/>
        <end position="222"/>
    </location>
</feature>
<keyword evidence="3 6" id="KW-0812">Transmembrane</keyword>
<evidence type="ECO:0000256" key="1">
    <source>
        <dbReference type="ARBA" id="ARBA00004141"/>
    </source>
</evidence>
<dbReference type="GO" id="GO:0005886">
    <property type="term" value="C:plasma membrane"/>
    <property type="evidence" value="ECO:0007669"/>
    <property type="project" value="UniProtKB-ARBA"/>
</dbReference>
<dbReference type="PANTHER" id="PTHR19241">
    <property type="entry name" value="ATP-BINDING CASSETTE TRANSPORTER"/>
    <property type="match status" value="1"/>
</dbReference>
<proteinExistence type="predicted"/>
<evidence type="ECO:0000256" key="6">
    <source>
        <dbReference type="SAM" id="Phobius"/>
    </source>
</evidence>
<evidence type="ECO:0000256" key="2">
    <source>
        <dbReference type="ARBA" id="ARBA00022448"/>
    </source>
</evidence>
<feature type="transmembrane region" description="Helical" evidence="6">
    <location>
        <begin position="122"/>
        <end position="141"/>
    </location>
</feature>
<reference evidence="8 9" key="1">
    <citation type="journal article" date="2019" name="Sci. Rep.">
        <title>A high-quality genome of Eragrostis curvula grass provides insights into Poaceae evolution and supports new strategies to enhance forage quality.</title>
        <authorList>
            <person name="Carballo J."/>
            <person name="Santos B.A.C.M."/>
            <person name="Zappacosta D."/>
            <person name="Garbus I."/>
            <person name="Selva J.P."/>
            <person name="Gallo C.A."/>
            <person name="Diaz A."/>
            <person name="Albertini E."/>
            <person name="Caccamo M."/>
            <person name="Echenique V."/>
        </authorList>
    </citation>
    <scope>NUCLEOTIDE SEQUENCE [LARGE SCALE GENOMIC DNA]</scope>
    <source>
        <strain evidence="9">cv. Victoria</strain>
        <tissue evidence="8">Leaf</tissue>
    </source>
</reference>
<comment type="caution">
    <text evidence="8">The sequence shown here is derived from an EMBL/GenBank/DDBJ whole genome shotgun (WGS) entry which is preliminary data.</text>
</comment>
<dbReference type="AlphaFoldDB" id="A0A5J9VF24"/>
<dbReference type="InterPro" id="IPR013525">
    <property type="entry name" value="ABC2_TM"/>
</dbReference>
<dbReference type="OrthoDB" id="70398at2759"/>
<evidence type="ECO:0000313" key="9">
    <source>
        <dbReference type="Proteomes" id="UP000324897"/>
    </source>
</evidence>
<dbReference type="Pfam" id="PF01061">
    <property type="entry name" value="ABC2_membrane"/>
    <property type="match status" value="1"/>
</dbReference>
<dbReference type="GO" id="GO:0140359">
    <property type="term" value="F:ABC-type transporter activity"/>
    <property type="evidence" value="ECO:0007669"/>
    <property type="project" value="InterPro"/>
</dbReference>
<feature type="transmembrane region" description="Helical" evidence="6">
    <location>
        <begin position="92"/>
        <end position="116"/>
    </location>
</feature>
<organism evidence="8 9">
    <name type="scientific">Eragrostis curvula</name>
    <name type="common">weeping love grass</name>
    <dbReference type="NCBI Taxonomy" id="38414"/>
    <lineage>
        <taxon>Eukaryota</taxon>
        <taxon>Viridiplantae</taxon>
        <taxon>Streptophyta</taxon>
        <taxon>Embryophyta</taxon>
        <taxon>Tracheophyta</taxon>
        <taxon>Spermatophyta</taxon>
        <taxon>Magnoliopsida</taxon>
        <taxon>Liliopsida</taxon>
        <taxon>Poales</taxon>
        <taxon>Poaceae</taxon>
        <taxon>PACMAD clade</taxon>
        <taxon>Chloridoideae</taxon>
        <taxon>Eragrostideae</taxon>
        <taxon>Eragrostidinae</taxon>
        <taxon>Eragrostis</taxon>
    </lineage>
</organism>
<accession>A0A5J9VF24</accession>
<feature type="non-terminal residue" evidence="8">
    <location>
        <position position="1"/>
    </location>
</feature>
<evidence type="ECO:0000256" key="4">
    <source>
        <dbReference type="ARBA" id="ARBA00022989"/>
    </source>
</evidence>
<feature type="domain" description="ABC-2 type transporter transmembrane" evidence="7">
    <location>
        <begin position="6"/>
        <end position="172"/>
    </location>
</feature>
<name>A0A5J9VF24_9POAL</name>
<evidence type="ECO:0000313" key="8">
    <source>
        <dbReference type="EMBL" id="TVU34565.1"/>
    </source>
</evidence>
<keyword evidence="4 6" id="KW-1133">Transmembrane helix</keyword>
<feature type="transmembrane region" description="Helical" evidence="6">
    <location>
        <begin position="153"/>
        <end position="172"/>
    </location>
</feature>
<evidence type="ECO:0000259" key="7">
    <source>
        <dbReference type="Pfam" id="PF01061"/>
    </source>
</evidence>
<dbReference type="Proteomes" id="UP000324897">
    <property type="component" value="Unassembled WGS sequence"/>
</dbReference>
<sequence length="230" mass="26598">MKRSKRQDLFNAMGSMYSAILMLGIQNASGIQPVVAMERIIFYKERTAGMYSALPYTFAQVAIELPYIFIQTLIYGALVYTMIGFEWMATKFFWYLFFMYFTLLYFTFFGMMSVGLAPDGTITAIFASFFYGFWNLFSGFLIPVYRIPVWSRWCYWICPVAWTLYGLGASQFGDVQEKLETGEAVAEFLRSYYGFRHELLGVVAAVIMAFAVAFAFIFGFSVKYINFQRK</sequence>
<protein>
    <recommendedName>
        <fullName evidence="7">ABC-2 type transporter transmembrane domain-containing protein</fullName>
    </recommendedName>
</protein>
<keyword evidence="2" id="KW-0813">Transport</keyword>
<gene>
    <name evidence="8" type="ORF">EJB05_16401</name>
</gene>
<evidence type="ECO:0000256" key="3">
    <source>
        <dbReference type="ARBA" id="ARBA00022692"/>
    </source>
</evidence>
<dbReference type="EMBL" id="RWGY01000009">
    <property type="protein sequence ID" value="TVU34565.1"/>
    <property type="molecule type" value="Genomic_DNA"/>
</dbReference>
<feature type="transmembrane region" description="Helical" evidence="6">
    <location>
        <begin position="54"/>
        <end position="80"/>
    </location>
</feature>
<keyword evidence="9" id="KW-1185">Reference proteome</keyword>